<dbReference type="EMBL" id="MUNK01000152">
    <property type="protein sequence ID" value="OTA29096.1"/>
    <property type="molecule type" value="Genomic_DNA"/>
</dbReference>
<evidence type="ECO:0000256" key="9">
    <source>
        <dbReference type="SAM" id="MobiDB-lite"/>
    </source>
</evidence>
<evidence type="ECO:0000256" key="4">
    <source>
        <dbReference type="ARBA" id="ARBA00022741"/>
    </source>
</evidence>
<evidence type="ECO:0000256" key="3">
    <source>
        <dbReference type="ARBA" id="ARBA00022679"/>
    </source>
</evidence>
<dbReference type="STRING" id="1157616.A0A1Z5T1W7"/>
<dbReference type="GO" id="GO:0005737">
    <property type="term" value="C:cytoplasm"/>
    <property type="evidence" value="ECO:0007669"/>
    <property type="project" value="TreeGrafter"/>
</dbReference>
<evidence type="ECO:0000256" key="5">
    <source>
        <dbReference type="ARBA" id="ARBA00022777"/>
    </source>
</evidence>
<feature type="compositionally biased region" description="Low complexity" evidence="9">
    <location>
        <begin position="379"/>
        <end position="397"/>
    </location>
</feature>
<name>A0A1Z5T1W7_HORWE</name>
<reference evidence="11 12" key="1">
    <citation type="submission" date="2017-01" db="EMBL/GenBank/DDBJ databases">
        <title>The recent genome duplication of the halophilic yeast Hortaea werneckii: insights from long-read sequencing.</title>
        <authorList>
            <person name="Sinha S."/>
            <person name="Flibotte S."/>
            <person name="Neira M."/>
            <person name="Lenassi M."/>
            <person name="Gostincar C."/>
            <person name="Stajich J.E."/>
            <person name="Nislow C.E."/>
        </authorList>
    </citation>
    <scope>NUCLEOTIDE SEQUENCE [LARGE SCALE GENOMIC DNA]</scope>
    <source>
        <strain evidence="11 12">EXF-2000</strain>
    </source>
</reference>
<dbReference type="GO" id="GO:0005524">
    <property type="term" value="F:ATP binding"/>
    <property type="evidence" value="ECO:0007669"/>
    <property type="project" value="UniProtKB-KW"/>
</dbReference>
<dbReference type="InterPro" id="IPR011009">
    <property type="entry name" value="Kinase-like_dom_sf"/>
</dbReference>
<dbReference type="PANTHER" id="PTHR24361">
    <property type="entry name" value="MITOGEN-ACTIVATED KINASE KINASE KINASE"/>
    <property type="match status" value="1"/>
</dbReference>
<gene>
    <name evidence="11" type="ORF">BTJ68_09815</name>
</gene>
<dbReference type="AlphaFoldDB" id="A0A1Z5T1W7"/>
<evidence type="ECO:0000256" key="1">
    <source>
        <dbReference type="ARBA" id="ARBA00012513"/>
    </source>
</evidence>
<dbReference type="Pfam" id="PF00069">
    <property type="entry name" value="Pkinase"/>
    <property type="match status" value="1"/>
</dbReference>
<dbReference type="InParanoid" id="A0A1Z5T1W7"/>
<keyword evidence="12" id="KW-1185">Reference proteome</keyword>
<protein>
    <recommendedName>
        <fullName evidence="1">non-specific serine/threonine protein kinase</fullName>
        <ecNumber evidence="1">2.7.11.1</ecNumber>
    </recommendedName>
</protein>
<feature type="compositionally biased region" description="Polar residues" evidence="9">
    <location>
        <begin position="398"/>
        <end position="413"/>
    </location>
</feature>
<dbReference type="Gene3D" id="1.10.510.10">
    <property type="entry name" value="Transferase(Phosphotransferase) domain 1"/>
    <property type="match status" value="1"/>
</dbReference>
<organism evidence="11 12">
    <name type="scientific">Hortaea werneckii EXF-2000</name>
    <dbReference type="NCBI Taxonomy" id="1157616"/>
    <lineage>
        <taxon>Eukaryota</taxon>
        <taxon>Fungi</taxon>
        <taxon>Dikarya</taxon>
        <taxon>Ascomycota</taxon>
        <taxon>Pezizomycotina</taxon>
        <taxon>Dothideomycetes</taxon>
        <taxon>Dothideomycetidae</taxon>
        <taxon>Mycosphaerellales</taxon>
        <taxon>Teratosphaeriaceae</taxon>
        <taxon>Hortaea</taxon>
    </lineage>
</organism>
<evidence type="ECO:0000313" key="12">
    <source>
        <dbReference type="Proteomes" id="UP000194280"/>
    </source>
</evidence>
<dbReference type="PROSITE" id="PS50011">
    <property type="entry name" value="PROTEIN_KINASE_DOM"/>
    <property type="match status" value="1"/>
</dbReference>
<evidence type="ECO:0000259" key="10">
    <source>
        <dbReference type="PROSITE" id="PS50011"/>
    </source>
</evidence>
<evidence type="ECO:0000256" key="8">
    <source>
        <dbReference type="ARBA" id="ARBA00048679"/>
    </source>
</evidence>
<dbReference type="OrthoDB" id="4062651at2759"/>
<keyword evidence="5" id="KW-0418">Kinase</keyword>
<dbReference type="SUPFAM" id="SSF56112">
    <property type="entry name" value="Protein kinase-like (PK-like)"/>
    <property type="match status" value="1"/>
</dbReference>
<keyword evidence="2" id="KW-0723">Serine/threonine-protein kinase</keyword>
<comment type="catalytic activity">
    <reaction evidence="7">
        <text>L-threonyl-[protein] + ATP = O-phospho-L-threonyl-[protein] + ADP + H(+)</text>
        <dbReference type="Rhea" id="RHEA:46608"/>
        <dbReference type="Rhea" id="RHEA-COMP:11060"/>
        <dbReference type="Rhea" id="RHEA-COMP:11605"/>
        <dbReference type="ChEBI" id="CHEBI:15378"/>
        <dbReference type="ChEBI" id="CHEBI:30013"/>
        <dbReference type="ChEBI" id="CHEBI:30616"/>
        <dbReference type="ChEBI" id="CHEBI:61977"/>
        <dbReference type="ChEBI" id="CHEBI:456216"/>
        <dbReference type="EC" id="2.7.11.1"/>
    </reaction>
</comment>
<keyword evidence="6" id="KW-0067">ATP-binding</keyword>
<dbReference type="InterPro" id="IPR000719">
    <property type="entry name" value="Prot_kinase_dom"/>
</dbReference>
<dbReference type="VEuPathDB" id="FungiDB:BTJ68_09815"/>
<proteinExistence type="predicted"/>
<feature type="region of interest" description="Disordered" evidence="9">
    <location>
        <begin position="377"/>
        <end position="420"/>
    </location>
</feature>
<sequence>MGTRSYADVPPTAATIALNAYIFGYGGHSLVTPHATLKHLWWTDHRIQAKITRPFVISKLRGEEREFLDKQLAFGEGLTDDTYMEWILDRAKRLFLILAEIGVPDQIFGCIDDSWDDDDLPVSMENVKNLELAYDNDDELNKKFYETQFVYLLRELRMGAHIDYGPNEHIPMDYVNTLPPAVSLQVWDRISFPGRPDSIFMRRKYALTDKETGQSFRQTFMQDVRQANALRHEHIANVWASYTSEDAGYILSDFVGEHTLSTFIDHRTPMQFMRIPVAQRPALLLEWIHCLSDALASLHHRGTAHAAIRPSNILISHDNHIAFSDVGTLRTFQRGKKPQKTETYDYAAPESQVSKAPIVVPSSPPVSSISAFNRLRKMSSSTSGSSTEPSTGSSTRSNSLCHTAPTSPATSPRSMAKGRSNSFTTTISAAFSSSPLPTRSSSSFRNFSRHMLGNEPCPYPSVPTSPRTIQSQMSMPRICSALPNPDFLQDLPEAAPEMSDIYSLACVFLDILTFLLRGKLNDFVRFRASRTSTSPSDRTKGKVRLDHSFHCNPEKVEAWIDTLREESEKRSEEVFRECPISYG</sequence>
<comment type="caution">
    <text evidence="11">The sequence shown here is derived from an EMBL/GenBank/DDBJ whole genome shotgun (WGS) entry which is preliminary data.</text>
</comment>
<dbReference type="PANTHER" id="PTHR24361:SF433">
    <property type="entry name" value="PROTEIN KINASE DOMAIN-CONTAINING PROTEIN"/>
    <property type="match status" value="1"/>
</dbReference>
<dbReference type="InterPro" id="IPR053235">
    <property type="entry name" value="Ser_Thr_kinase"/>
</dbReference>
<dbReference type="GO" id="GO:0004674">
    <property type="term" value="F:protein serine/threonine kinase activity"/>
    <property type="evidence" value="ECO:0007669"/>
    <property type="project" value="UniProtKB-KW"/>
</dbReference>
<dbReference type="Proteomes" id="UP000194280">
    <property type="component" value="Unassembled WGS sequence"/>
</dbReference>
<evidence type="ECO:0000256" key="2">
    <source>
        <dbReference type="ARBA" id="ARBA00022527"/>
    </source>
</evidence>
<comment type="catalytic activity">
    <reaction evidence="8">
        <text>L-seryl-[protein] + ATP = O-phospho-L-seryl-[protein] + ADP + H(+)</text>
        <dbReference type="Rhea" id="RHEA:17989"/>
        <dbReference type="Rhea" id="RHEA-COMP:9863"/>
        <dbReference type="Rhea" id="RHEA-COMP:11604"/>
        <dbReference type="ChEBI" id="CHEBI:15378"/>
        <dbReference type="ChEBI" id="CHEBI:29999"/>
        <dbReference type="ChEBI" id="CHEBI:30616"/>
        <dbReference type="ChEBI" id="CHEBI:83421"/>
        <dbReference type="ChEBI" id="CHEBI:456216"/>
        <dbReference type="EC" id="2.7.11.1"/>
    </reaction>
</comment>
<keyword evidence="3" id="KW-0808">Transferase</keyword>
<accession>A0A1Z5T1W7</accession>
<feature type="domain" description="Protein kinase" evidence="10">
    <location>
        <begin position="172"/>
        <end position="478"/>
    </location>
</feature>
<evidence type="ECO:0000313" key="11">
    <source>
        <dbReference type="EMBL" id="OTA29096.1"/>
    </source>
</evidence>
<dbReference type="EC" id="2.7.11.1" evidence="1"/>
<evidence type="ECO:0000256" key="7">
    <source>
        <dbReference type="ARBA" id="ARBA00047899"/>
    </source>
</evidence>
<keyword evidence="4" id="KW-0547">Nucleotide-binding</keyword>
<evidence type="ECO:0000256" key="6">
    <source>
        <dbReference type="ARBA" id="ARBA00022840"/>
    </source>
</evidence>